<feature type="coiled-coil region" evidence="1">
    <location>
        <begin position="148"/>
        <end position="228"/>
    </location>
</feature>
<reference evidence="4" key="1">
    <citation type="submission" date="2022-11" db="UniProtKB">
        <authorList>
            <consortium name="WormBaseParasite"/>
        </authorList>
    </citation>
    <scope>IDENTIFICATION</scope>
</reference>
<name>A0A914H1G9_GLORO</name>
<dbReference type="InterPro" id="IPR003877">
    <property type="entry name" value="SPRY_dom"/>
</dbReference>
<dbReference type="Proteomes" id="UP000887572">
    <property type="component" value="Unplaced"/>
</dbReference>
<feature type="domain" description="B30.2/SPRY" evidence="2">
    <location>
        <begin position="264"/>
        <end position="453"/>
    </location>
</feature>
<evidence type="ECO:0000256" key="1">
    <source>
        <dbReference type="SAM" id="Coils"/>
    </source>
</evidence>
<dbReference type="InterPro" id="IPR044736">
    <property type="entry name" value="Gid1/RanBPM/SPLA_SPRY"/>
</dbReference>
<evidence type="ECO:0000313" key="3">
    <source>
        <dbReference type="Proteomes" id="UP000887572"/>
    </source>
</evidence>
<protein>
    <submittedName>
        <fullName evidence="4">B30.2/SPRY domain-containing protein</fullName>
    </submittedName>
</protein>
<evidence type="ECO:0000259" key="2">
    <source>
        <dbReference type="PROSITE" id="PS50188"/>
    </source>
</evidence>
<dbReference type="PROSITE" id="PS50188">
    <property type="entry name" value="B302_SPRY"/>
    <property type="match status" value="1"/>
</dbReference>
<dbReference type="SMART" id="SM00449">
    <property type="entry name" value="SPRY"/>
    <property type="match status" value="1"/>
</dbReference>
<dbReference type="CDD" id="cd12885">
    <property type="entry name" value="SPRY_RanBP_like"/>
    <property type="match status" value="1"/>
</dbReference>
<dbReference type="InterPro" id="IPR013320">
    <property type="entry name" value="ConA-like_dom_sf"/>
</dbReference>
<keyword evidence="3" id="KW-1185">Reference proteome</keyword>
<dbReference type="Gene3D" id="2.60.120.920">
    <property type="match status" value="1"/>
</dbReference>
<evidence type="ECO:0000313" key="4">
    <source>
        <dbReference type="WBParaSite" id="Gr19_v10_g13049.t1"/>
    </source>
</evidence>
<proteinExistence type="predicted"/>
<dbReference type="Pfam" id="PF00622">
    <property type="entry name" value="SPRY"/>
    <property type="match status" value="1"/>
</dbReference>
<keyword evidence="1" id="KW-0175">Coiled coil</keyword>
<dbReference type="WBParaSite" id="Gr19_v10_g13049.t1">
    <property type="protein sequence ID" value="Gr19_v10_g13049.t1"/>
    <property type="gene ID" value="Gr19_v10_g13049"/>
</dbReference>
<dbReference type="AlphaFoldDB" id="A0A914H1G9"/>
<organism evidence="3 4">
    <name type="scientific">Globodera rostochiensis</name>
    <name type="common">Golden nematode worm</name>
    <name type="synonym">Heterodera rostochiensis</name>
    <dbReference type="NCBI Taxonomy" id="31243"/>
    <lineage>
        <taxon>Eukaryota</taxon>
        <taxon>Metazoa</taxon>
        <taxon>Ecdysozoa</taxon>
        <taxon>Nematoda</taxon>
        <taxon>Chromadorea</taxon>
        <taxon>Rhabditida</taxon>
        <taxon>Tylenchina</taxon>
        <taxon>Tylenchomorpha</taxon>
        <taxon>Tylenchoidea</taxon>
        <taxon>Heteroderidae</taxon>
        <taxon>Heteroderinae</taxon>
        <taxon>Globodera</taxon>
    </lineage>
</organism>
<dbReference type="SUPFAM" id="SSF49899">
    <property type="entry name" value="Concanavalin A-like lectins/glucanases"/>
    <property type="match status" value="1"/>
</dbReference>
<dbReference type="InterPro" id="IPR001870">
    <property type="entry name" value="B30.2/SPRY"/>
</dbReference>
<dbReference type="InterPro" id="IPR043136">
    <property type="entry name" value="B30.2/SPRY_sf"/>
</dbReference>
<sequence length="459" mass="51832">MTICAHIWNLASGIRLHPGYAHQGWLEFRFPKVQPPNAAISSHAYCSRRLKNTITSAPNLFLIQISSSKKANQEYLCPTFSNLEPSDARIAKLERQQSVNSPTASASFDLVARNENDVADIFHETADQETADQLEELALYGEHEPDTKELKTAESKELRAELEQYQNKQQRTIDALTETLKVSIDQLLLKHQGELEKLSNAHKNLIEEMKEQRKMDALEQQKDQKETNDKIDTLKKDQQEQFHQFEEQKVSNANKFAVLEGHQKQQNIAALIEAQKRNAIIRQQNRWDSAACHEDLALIEPEQLIVQHNGQKWGYRSVLAELPIPTGNFGFFYYEVKIFGGAFGIFIGLATKQMPLDDRVGTYEGTYAYDHYGFFWGHAHAIDGQQPLKFGDGDVIVCGVNLATRQIICTKNGERLDTANLLVDSADDDDLFPCVSLARPGAKIEAKFGPNFSNSTLPD</sequence>
<accession>A0A914H1G9</accession>